<dbReference type="CDD" id="cd00586">
    <property type="entry name" value="4HBT"/>
    <property type="match status" value="1"/>
</dbReference>
<dbReference type="InterPro" id="IPR029069">
    <property type="entry name" value="HotDog_dom_sf"/>
</dbReference>
<reference evidence="4 5" key="1">
    <citation type="submission" date="2019-09" db="EMBL/GenBank/DDBJ databases">
        <title>Segnochrobactrum spirostomi gen. nov., sp. nov., isolated from the ciliate Spirostomum cf. yagiui and description of a novel family, Segnochrobactraceae fam. nov. within the order Rhizobiales of the class Alphaproteobacteria.</title>
        <authorList>
            <person name="Akter S."/>
            <person name="Shazib S.U.A."/>
            <person name="Shin M.K."/>
        </authorList>
    </citation>
    <scope>NUCLEOTIDE SEQUENCE [LARGE SCALE GENOMIC DNA]</scope>
    <source>
        <strain evidence="4 5">Sp-1</strain>
    </source>
</reference>
<sequence length="164" mass="17962">MNDAWSREWPDLSGLLVGQRHLLPIRVYYEDTDFSGIVYHANYLRFMERGRTDFLRLHGVGHTALGAGEHGEPLAFAVRSMALEFLAPARIDDLLIVETVPALMGGARFTIDQRVLRVGDETEDSVLVTARVTVALIGGDGRPRRIPPGLRAQIASTPEDGAGA</sequence>
<dbReference type="InterPro" id="IPR050563">
    <property type="entry name" value="4-hydroxybenzoyl-CoA_TE"/>
</dbReference>
<proteinExistence type="inferred from homology"/>
<dbReference type="InterPro" id="IPR006683">
    <property type="entry name" value="Thioestr_dom"/>
</dbReference>
<dbReference type="SUPFAM" id="SSF54637">
    <property type="entry name" value="Thioesterase/thiol ester dehydrase-isomerase"/>
    <property type="match status" value="1"/>
</dbReference>
<dbReference type="InterPro" id="IPR006684">
    <property type="entry name" value="YbgC/YbaW"/>
</dbReference>
<keyword evidence="2" id="KW-0378">Hydrolase</keyword>
<dbReference type="EMBL" id="VWNA01000001">
    <property type="protein sequence ID" value="MQT13276.1"/>
    <property type="molecule type" value="Genomic_DNA"/>
</dbReference>
<dbReference type="FunFam" id="3.10.129.10:FF:000004">
    <property type="entry name" value="Tol-pal system-associated acyl-CoA thioesterase"/>
    <property type="match status" value="1"/>
</dbReference>
<keyword evidence="5" id="KW-1185">Reference proteome</keyword>
<accession>A0A6A7Y3E1</accession>
<dbReference type="Pfam" id="PF03061">
    <property type="entry name" value="4HBT"/>
    <property type="match status" value="1"/>
</dbReference>
<dbReference type="GO" id="GO:0047617">
    <property type="term" value="F:fatty acyl-CoA hydrolase activity"/>
    <property type="evidence" value="ECO:0007669"/>
    <property type="project" value="TreeGrafter"/>
</dbReference>
<dbReference type="Gene3D" id="3.10.129.10">
    <property type="entry name" value="Hotdog Thioesterase"/>
    <property type="match status" value="1"/>
</dbReference>
<evidence type="ECO:0000313" key="5">
    <source>
        <dbReference type="Proteomes" id="UP000332515"/>
    </source>
</evidence>
<dbReference type="RefSeq" id="WP_153481465.1">
    <property type="nucleotide sequence ID" value="NZ_VWNA01000001.1"/>
</dbReference>
<comment type="caution">
    <text evidence="4">The sequence shown here is derived from an EMBL/GenBank/DDBJ whole genome shotgun (WGS) entry which is preliminary data.</text>
</comment>
<dbReference type="AlphaFoldDB" id="A0A6A7Y3E1"/>
<dbReference type="PIRSF" id="PIRSF003230">
    <property type="entry name" value="YbgC"/>
    <property type="match status" value="1"/>
</dbReference>
<evidence type="ECO:0000256" key="2">
    <source>
        <dbReference type="ARBA" id="ARBA00022801"/>
    </source>
</evidence>
<dbReference type="Proteomes" id="UP000332515">
    <property type="component" value="Unassembled WGS sequence"/>
</dbReference>
<dbReference type="PANTHER" id="PTHR31793:SF37">
    <property type="entry name" value="ACYL-COA THIOESTER HYDROLASE YBGC"/>
    <property type="match status" value="1"/>
</dbReference>
<protein>
    <submittedName>
        <fullName evidence="4">Tol-pal system-associated acyl-CoA thioesterase</fullName>
    </submittedName>
</protein>
<dbReference type="NCBIfam" id="TIGR00051">
    <property type="entry name" value="YbgC/FadM family acyl-CoA thioesterase"/>
    <property type="match status" value="1"/>
</dbReference>
<comment type="similarity">
    <text evidence="1">Belongs to the 4-hydroxybenzoyl-CoA thioesterase family.</text>
</comment>
<evidence type="ECO:0000256" key="1">
    <source>
        <dbReference type="ARBA" id="ARBA00005953"/>
    </source>
</evidence>
<evidence type="ECO:0000259" key="3">
    <source>
        <dbReference type="Pfam" id="PF03061"/>
    </source>
</evidence>
<feature type="domain" description="Thioesterase" evidence="3">
    <location>
        <begin position="36"/>
        <end position="121"/>
    </location>
</feature>
<dbReference type="PROSITE" id="PS01328">
    <property type="entry name" value="4HBCOA_THIOESTERASE"/>
    <property type="match status" value="1"/>
</dbReference>
<dbReference type="PANTHER" id="PTHR31793">
    <property type="entry name" value="4-HYDROXYBENZOYL-COA THIOESTERASE FAMILY MEMBER"/>
    <property type="match status" value="1"/>
</dbReference>
<evidence type="ECO:0000313" key="4">
    <source>
        <dbReference type="EMBL" id="MQT13276.1"/>
    </source>
</evidence>
<dbReference type="InterPro" id="IPR008272">
    <property type="entry name" value="HB-CoA_thioesterase_AS"/>
</dbReference>
<gene>
    <name evidence="4" type="ORF">F0357_11605</name>
</gene>
<name>A0A6A7Y3E1_9HYPH</name>
<organism evidence="4 5">
    <name type="scientific">Segnochrobactrum spirostomi</name>
    <dbReference type="NCBI Taxonomy" id="2608987"/>
    <lineage>
        <taxon>Bacteria</taxon>
        <taxon>Pseudomonadati</taxon>
        <taxon>Pseudomonadota</taxon>
        <taxon>Alphaproteobacteria</taxon>
        <taxon>Hyphomicrobiales</taxon>
        <taxon>Segnochrobactraceae</taxon>
        <taxon>Segnochrobactrum</taxon>
    </lineage>
</organism>